<keyword evidence="1" id="KW-0479">Metal-binding</keyword>
<dbReference type="AlphaFoldDB" id="A0A0F9IXR9"/>
<sequence length="355" mass="36811">RGAVDDKSGSFASLLALAAINDLLAEGALELPRRVRVIFGGDEESGMTCAQHYAATQPATVFAVSPDGEWPVVFAEKGQALVDLAGPCPEAGELYAAEITCGTRRNVVPALAEAKLLGSAAGLAGGAEALAGWWDRNVTFERSAEGIELRATGKAAHGSTPFMGDNAGIRLLRVLAGLPVAGRDRWSELLALCDPAGEGLGLAGADPVSGPTTSNLGTIEVGSGRVSLGLDVRFRSDRDLAWVREQVAAAAPKAGLSVVEVDGIPPMHEPVDGTLVQTVMAVYRAELNGENPPIARGARTYASYIPHCVCVGRDDPSWSEGGVHGADEHYALPALRTAGRALAHLLIRLAMAPAD</sequence>
<dbReference type="Gene3D" id="3.40.630.10">
    <property type="entry name" value="Zn peptidases"/>
    <property type="match status" value="2"/>
</dbReference>
<dbReference type="GO" id="GO:0008777">
    <property type="term" value="F:acetylornithine deacetylase activity"/>
    <property type="evidence" value="ECO:0007669"/>
    <property type="project" value="TreeGrafter"/>
</dbReference>
<keyword evidence="2" id="KW-0378">Hydrolase</keyword>
<dbReference type="PANTHER" id="PTHR43808">
    <property type="entry name" value="ACETYLORNITHINE DEACETYLASE"/>
    <property type="match status" value="1"/>
</dbReference>
<dbReference type="EMBL" id="LAZR01012831">
    <property type="protein sequence ID" value="KKM24884.1"/>
    <property type="molecule type" value="Genomic_DNA"/>
</dbReference>
<dbReference type="SUPFAM" id="SSF55031">
    <property type="entry name" value="Bacterial exopeptidase dimerisation domain"/>
    <property type="match status" value="1"/>
</dbReference>
<feature type="non-terminal residue" evidence="4">
    <location>
        <position position="1"/>
    </location>
</feature>
<evidence type="ECO:0000313" key="4">
    <source>
        <dbReference type="EMBL" id="KKM24884.1"/>
    </source>
</evidence>
<protein>
    <recommendedName>
        <fullName evidence="3">Peptidase M20 dimerisation domain-containing protein</fullName>
    </recommendedName>
</protein>
<reference evidence="4" key="1">
    <citation type="journal article" date="2015" name="Nature">
        <title>Complex archaea that bridge the gap between prokaryotes and eukaryotes.</title>
        <authorList>
            <person name="Spang A."/>
            <person name="Saw J.H."/>
            <person name="Jorgensen S.L."/>
            <person name="Zaremba-Niedzwiedzka K."/>
            <person name="Martijn J."/>
            <person name="Lind A.E."/>
            <person name="van Eijk R."/>
            <person name="Schleper C."/>
            <person name="Guy L."/>
            <person name="Ettema T.J."/>
        </authorList>
    </citation>
    <scope>NUCLEOTIDE SEQUENCE</scope>
</reference>
<feature type="domain" description="Peptidase M20 dimerisation" evidence="3">
    <location>
        <begin position="144"/>
        <end position="251"/>
    </location>
</feature>
<dbReference type="GO" id="GO:0046872">
    <property type="term" value="F:metal ion binding"/>
    <property type="evidence" value="ECO:0007669"/>
    <property type="project" value="UniProtKB-KW"/>
</dbReference>
<organism evidence="4">
    <name type="scientific">marine sediment metagenome</name>
    <dbReference type="NCBI Taxonomy" id="412755"/>
    <lineage>
        <taxon>unclassified sequences</taxon>
        <taxon>metagenomes</taxon>
        <taxon>ecological metagenomes</taxon>
    </lineage>
</organism>
<dbReference type="InterPro" id="IPR011650">
    <property type="entry name" value="Peptidase_M20_dimer"/>
</dbReference>
<accession>A0A0F9IXR9</accession>
<proteinExistence type="predicted"/>
<dbReference type="GO" id="GO:0006526">
    <property type="term" value="P:L-arginine biosynthetic process"/>
    <property type="evidence" value="ECO:0007669"/>
    <property type="project" value="TreeGrafter"/>
</dbReference>
<dbReference type="PANTHER" id="PTHR43808:SF31">
    <property type="entry name" value="N-ACETYL-L-CITRULLINE DEACETYLASE"/>
    <property type="match status" value="1"/>
</dbReference>
<evidence type="ECO:0000256" key="2">
    <source>
        <dbReference type="ARBA" id="ARBA00022801"/>
    </source>
</evidence>
<dbReference type="SUPFAM" id="SSF53187">
    <property type="entry name" value="Zn-dependent exopeptidases"/>
    <property type="match status" value="1"/>
</dbReference>
<evidence type="ECO:0000256" key="1">
    <source>
        <dbReference type="ARBA" id="ARBA00022723"/>
    </source>
</evidence>
<dbReference type="Gene3D" id="3.30.70.360">
    <property type="match status" value="1"/>
</dbReference>
<name>A0A0F9IXR9_9ZZZZ</name>
<dbReference type="InterPro" id="IPR036264">
    <property type="entry name" value="Bact_exopeptidase_dim_dom"/>
</dbReference>
<dbReference type="InterPro" id="IPR050072">
    <property type="entry name" value="Peptidase_M20A"/>
</dbReference>
<comment type="caution">
    <text evidence="4">The sequence shown here is derived from an EMBL/GenBank/DDBJ whole genome shotgun (WGS) entry which is preliminary data.</text>
</comment>
<dbReference type="Pfam" id="PF07687">
    <property type="entry name" value="M20_dimer"/>
    <property type="match status" value="1"/>
</dbReference>
<dbReference type="Pfam" id="PF01546">
    <property type="entry name" value="Peptidase_M20"/>
    <property type="match status" value="1"/>
</dbReference>
<dbReference type="InterPro" id="IPR002933">
    <property type="entry name" value="Peptidase_M20"/>
</dbReference>
<gene>
    <name evidence="4" type="ORF">LCGC14_1600660</name>
</gene>
<evidence type="ECO:0000259" key="3">
    <source>
        <dbReference type="Pfam" id="PF07687"/>
    </source>
</evidence>